<protein>
    <submittedName>
        <fullName evidence="1">Uncharacterized protein</fullName>
    </submittedName>
</protein>
<dbReference type="AlphaFoldDB" id="C5M0W6"/>
<dbReference type="EMBL" id="GG687161">
    <property type="protein sequence ID" value="EEQ97474.1"/>
    <property type="molecule type" value="Genomic_DNA"/>
</dbReference>
<evidence type="ECO:0000313" key="1">
    <source>
        <dbReference type="EMBL" id="EEQ97474.1"/>
    </source>
</evidence>
<accession>C5M0W6</accession>
<name>C5M0W6_PERM5</name>
<dbReference type="OrthoDB" id="4069699at2759"/>
<keyword evidence="2" id="KW-1185">Reference proteome</keyword>
<proteinExistence type="predicted"/>
<dbReference type="Proteomes" id="UP000007800">
    <property type="component" value="Unassembled WGS sequence"/>
</dbReference>
<reference evidence="1 2" key="1">
    <citation type="submission" date="2008-07" db="EMBL/GenBank/DDBJ databases">
        <authorList>
            <person name="El-Sayed N."/>
            <person name="Caler E."/>
            <person name="Inman J."/>
            <person name="Amedeo P."/>
            <person name="Hass B."/>
            <person name="Wortman J."/>
        </authorList>
    </citation>
    <scope>NUCLEOTIDE SEQUENCE [LARGE SCALE GENOMIC DNA]</scope>
    <source>
        <strain evidence="2">ATCC 50983 / TXsc</strain>
    </source>
</reference>
<dbReference type="InParanoid" id="C5M0W6"/>
<sequence>MITELALYDIPQDRTPAAGVAADVIHINTPAQVEGYASLNEIGAAHGLKRCQ</sequence>
<dbReference type="RefSeq" id="XP_002764757.1">
    <property type="nucleotide sequence ID" value="XM_002764711.1"/>
</dbReference>
<organism evidence="2">
    <name type="scientific">Perkinsus marinus (strain ATCC 50983 / TXsc)</name>
    <dbReference type="NCBI Taxonomy" id="423536"/>
    <lineage>
        <taxon>Eukaryota</taxon>
        <taxon>Sar</taxon>
        <taxon>Alveolata</taxon>
        <taxon>Perkinsozoa</taxon>
        <taxon>Perkinsea</taxon>
        <taxon>Perkinsida</taxon>
        <taxon>Perkinsidae</taxon>
        <taxon>Perkinsus</taxon>
    </lineage>
</organism>
<dbReference type="GeneID" id="9055030"/>
<gene>
    <name evidence="1" type="ORF">Pmar_PMAR029197</name>
</gene>
<evidence type="ECO:0000313" key="2">
    <source>
        <dbReference type="Proteomes" id="UP000007800"/>
    </source>
</evidence>